<dbReference type="Pfam" id="PF00282">
    <property type="entry name" value="Pyridoxal_deC"/>
    <property type="match status" value="1"/>
</dbReference>
<dbReference type="InterPro" id="IPR000477">
    <property type="entry name" value="RT_dom"/>
</dbReference>
<dbReference type="GO" id="GO:0016831">
    <property type="term" value="F:carboxy-lyase activity"/>
    <property type="evidence" value="ECO:0007669"/>
    <property type="project" value="UniProtKB-KW"/>
</dbReference>
<keyword evidence="3" id="KW-0210">Decarboxylase</keyword>
<evidence type="ECO:0000256" key="2">
    <source>
        <dbReference type="ARBA" id="ARBA00009533"/>
    </source>
</evidence>
<reference evidence="7" key="1">
    <citation type="submission" date="2020-04" db="EMBL/GenBank/DDBJ databases">
        <authorList>
            <person name="Alioto T."/>
            <person name="Alioto T."/>
            <person name="Gomez Garrido J."/>
        </authorList>
    </citation>
    <scope>NUCLEOTIDE SEQUENCE</scope>
    <source>
        <strain evidence="7">A484AB</strain>
    </source>
</reference>
<name>A0A6S7GM64_PARCT</name>
<dbReference type="SUPFAM" id="SSF56672">
    <property type="entry name" value="DNA/RNA polymerases"/>
    <property type="match status" value="1"/>
</dbReference>
<keyword evidence="4 6" id="KW-0663">Pyridoxal phosphate</keyword>
<evidence type="ECO:0000256" key="5">
    <source>
        <dbReference type="ARBA" id="ARBA00023239"/>
    </source>
</evidence>
<comment type="similarity">
    <text evidence="2">Belongs to the group II decarboxylase family.</text>
</comment>
<evidence type="ECO:0000256" key="4">
    <source>
        <dbReference type="ARBA" id="ARBA00022898"/>
    </source>
</evidence>
<accession>A0A6S7GM64</accession>
<dbReference type="InterPro" id="IPR043502">
    <property type="entry name" value="DNA/RNA_pol_sf"/>
</dbReference>
<sequence length="1084" mass="123349">MLWENFQTTFNYVADIHAPLQSRKIRNRKTPLLTDAIKKSMNRRDYLKKKAIKTNSTACHNAYKSLRNEINKKIMYAKRDYYTNCVDRNRNNTKQMWKHINQLVNKNSRSTNISVLHIDEQVITENETIADLFNEYFTDMGPNLSNQITETNTDFKRYMKFKTQHKFNFENININEVLNALEKLKTSKSTGHDNIPAKLLKDASDAVAPFLVFIFNTSLKHGIFPDDLKTARISPIHKSGDKKNRGNYRPISILSIIAKLFEKLVCTQLNSFLTENNILSSCQSGFRKNYSTASALLANTDLWLLNMDAGMINGVLFLDLCKAFDTVDHGILLSKLSIYGIQNKALDWFKSYLHNRTQYCSVNSATSSSRKMRCGVPQGSNLGPLLFLLYVNDLPNCLDKSCPAMHADDTNLTVCSDSINNLEEALNSEMKNIHQWLLSNKLTLNIEKTEYMIIGTRQRLAKIQKNTSVSCGGKLLKQVYSKKTLGVLIDDNLCWNEQIDNISKKVSKGIVFGLWKFLLETYPVLTRNTPLESTNDVIGDGKSIPEKYRNHPFDHKEHARLSHHSLTPEQRESTLNRLHNNLLSHQNATLGFQSNQSFTCERVKQFFDISLNNGGDPFSAQEPYALNTNFIERTVLDYFAKLWGIQQSDPSNEEEREYWGYVTSMGCTEGNHLALYNAREYLAGMPLSNPILFNTCIPPVNQPVSSHRQRKEELSNAQPKDNPNAFTPVVFFSEESFHGLAKTLRMLQMKTFSNVGSGYFSCPLKYPDDYPPSFNEESLDQNGWPRAVPVQADGSISIPCLVKLVTAFVMRGYPPLVVFTSGTTFKGAYDNPRAAINELAHILKQHNMYERLVHSSEDPLKSDVRNGFWFHIDGALGGAHLPFLEMAINQGLVANTFPNGFPVFDFRIPEVKSIATSLHKWFGCPFPSAVFMIRKQDQVKARNNPLYVAGHDMTMSSSRCGHGVLIMWDLFSNKSYGDFTEIAAREDQLVMFLLSSLQALEKELRVDLWLSHTPGSLFVCFKQPREDIVRRYSLASNLLNVKSADGTVERRICSHICVMAHVTKKLILRFIEELRVPEAFPNQN</sequence>
<comment type="cofactor">
    <cofactor evidence="1 6">
        <name>pyridoxal 5'-phosphate</name>
        <dbReference type="ChEBI" id="CHEBI:597326"/>
    </cofactor>
</comment>
<dbReference type="PANTHER" id="PTHR46101:SF18">
    <property type="entry name" value="HISTIDINE DECARBOXYLASE"/>
    <property type="match status" value="1"/>
</dbReference>
<dbReference type="CDD" id="cd01650">
    <property type="entry name" value="RT_nLTR_like"/>
    <property type="match status" value="1"/>
</dbReference>
<dbReference type="AlphaFoldDB" id="A0A6S7GM64"/>
<keyword evidence="5" id="KW-0456">Lyase</keyword>
<dbReference type="PROSITE" id="PS50878">
    <property type="entry name" value="RT_POL"/>
    <property type="match status" value="1"/>
</dbReference>
<dbReference type="OrthoDB" id="5984501at2759"/>
<keyword evidence="8" id="KW-1185">Reference proteome</keyword>
<dbReference type="SUPFAM" id="SSF53383">
    <property type="entry name" value="PLP-dependent transferases"/>
    <property type="match status" value="1"/>
</dbReference>
<dbReference type="GO" id="GO:0030170">
    <property type="term" value="F:pyridoxal phosphate binding"/>
    <property type="evidence" value="ECO:0007669"/>
    <property type="project" value="InterPro"/>
</dbReference>
<proteinExistence type="inferred from homology"/>
<dbReference type="GO" id="GO:0019752">
    <property type="term" value="P:carboxylic acid metabolic process"/>
    <property type="evidence" value="ECO:0007669"/>
    <property type="project" value="InterPro"/>
</dbReference>
<evidence type="ECO:0000256" key="1">
    <source>
        <dbReference type="ARBA" id="ARBA00001933"/>
    </source>
</evidence>
<dbReference type="Proteomes" id="UP001152795">
    <property type="component" value="Unassembled WGS sequence"/>
</dbReference>
<protein>
    <submittedName>
        <fullName evidence="7">Histidine decarboxylase</fullName>
    </submittedName>
</protein>
<evidence type="ECO:0000313" key="7">
    <source>
        <dbReference type="EMBL" id="CAB3987857.1"/>
    </source>
</evidence>
<dbReference type="Gene3D" id="3.40.640.10">
    <property type="entry name" value="Type I PLP-dependent aspartate aminotransferase-like (Major domain)"/>
    <property type="match status" value="1"/>
</dbReference>
<evidence type="ECO:0000256" key="6">
    <source>
        <dbReference type="PIRSR" id="PIRSR602129-50"/>
    </source>
</evidence>
<comment type="caution">
    <text evidence="7">The sequence shown here is derived from an EMBL/GenBank/DDBJ whole genome shotgun (WGS) entry which is preliminary data.</text>
</comment>
<organism evidence="7 8">
    <name type="scientific">Paramuricea clavata</name>
    <name type="common">Red gorgonian</name>
    <name type="synonym">Violescent sea-whip</name>
    <dbReference type="NCBI Taxonomy" id="317549"/>
    <lineage>
        <taxon>Eukaryota</taxon>
        <taxon>Metazoa</taxon>
        <taxon>Cnidaria</taxon>
        <taxon>Anthozoa</taxon>
        <taxon>Octocorallia</taxon>
        <taxon>Malacalcyonacea</taxon>
        <taxon>Plexauridae</taxon>
        <taxon>Paramuricea</taxon>
    </lineage>
</organism>
<dbReference type="InterPro" id="IPR015421">
    <property type="entry name" value="PyrdxlP-dep_Trfase_major"/>
</dbReference>
<dbReference type="InterPro" id="IPR002129">
    <property type="entry name" value="PyrdxlP-dep_de-COase"/>
</dbReference>
<dbReference type="PANTHER" id="PTHR46101">
    <property type="match status" value="1"/>
</dbReference>
<dbReference type="EMBL" id="CACRXK020001244">
    <property type="protein sequence ID" value="CAB3987857.1"/>
    <property type="molecule type" value="Genomic_DNA"/>
</dbReference>
<gene>
    <name evidence="7" type="ORF">PACLA_8A084287</name>
</gene>
<evidence type="ECO:0000313" key="8">
    <source>
        <dbReference type="Proteomes" id="UP001152795"/>
    </source>
</evidence>
<dbReference type="InterPro" id="IPR015424">
    <property type="entry name" value="PyrdxlP-dep_Trfase"/>
</dbReference>
<feature type="modified residue" description="N6-(pyridoxal phosphate)lysine" evidence="6">
    <location>
        <position position="920"/>
    </location>
</feature>
<dbReference type="InterPro" id="IPR051151">
    <property type="entry name" value="Group_II_Decarboxylase"/>
</dbReference>
<evidence type="ECO:0000256" key="3">
    <source>
        <dbReference type="ARBA" id="ARBA00022793"/>
    </source>
</evidence>
<dbReference type="Pfam" id="PF00078">
    <property type="entry name" value="RVT_1"/>
    <property type="match status" value="1"/>
</dbReference>